<dbReference type="Gene3D" id="3.40.33.10">
    <property type="entry name" value="CAP"/>
    <property type="match status" value="1"/>
</dbReference>
<dbReference type="SUPFAM" id="SSF55797">
    <property type="entry name" value="PR-1-like"/>
    <property type="match status" value="1"/>
</dbReference>
<protein>
    <submittedName>
        <fullName evidence="4">CAP domain-containing protein</fullName>
    </submittedName>
</protein>
<comment type="caution">
    <text evidence="4">The sequence shown here is derived from an EMBL/GenBank/DDBJ whole genome shotgun (WGS) entry which is preliminary data.</text>
</comment>
<evidence type="ECO:0000313" key="5">
    <source>
        <dbReference type="Proteomes" id="UP001203284"/>
    </source>
</evidence>
<dbReference type="PANTHER" id="PTHR31157">
    <property type="entry name" value="SCP DOMAIN-CONTAINING PROTEIN"/>
    <property type="match status" value="1"/>
</dbReference>
<dbReference type="Proteomes" id="UP001203284">
    <property type="component" value="Unassembled WGS sequence"/>
</dbReference>
<sequence length="220" mass="22476">MRISRFVRAGGLASVVLAGALALAGCAGAPPAPDIPQNPAFYQNLAKGGQVDGEAAALLLSDYRKGRGLSAVTVDPVLTDMARKQAQLMASKDELSHAVGGRTFNMRLKAAGFDGLKAVENVGAGYHTLAEAFSGWRDSPAHNKNMLLPGATRIGIATALAPKSKYKVYWALVLAVPDPRAGQPTQGAALPPGGGPNFVDAGPPGSTSVTLNGAPLPQGQ</sequence>
<dbReference type="EMBL" id="JALKCH010000009">
    <property type="protein sequence ID" value="MCK0198053.1"/>
    <property type="molecule type" value="Genomic_DNA"/>
</dbReference>
<keyword evidence="2" id="KW-0732">Signal</keyword>
<dbReference type="InterPro" id="IPR014044">
    <property type="entry name" value="CAP_dom"/>
</dbReference>
<organism evidence="4 5">
    <name type="scientific">Ancylobacter crimeensis</name>
    <dbReference type="NCBI Taxonomy" id="2579147"/>
    <lineage>
        <taxon>Bacteria</taxon>
        <taxon>Pseudomonadati</taxon>
        <taxon>Pseudomonadota</taxon>
        <taxon>Alphaproteobacteria</taxon>
        <taxon>Hyphomicrobiales</taxon>
        <taxon>Xanthobacteraceae</taxon>
        <taxon>Ancylobacter</taxon>
    </lineage>
</organism>
<evidence type="ECO:0000259" key="3">
    <source>
        <dbReference type="Pfam" id="PF00188"/>
    </source>
</evidence>
<accession>A0ABT0DDL0</accession>
<keyword evidence="5" id="KW-1185">Reference proteome</keyword>
<feature type="domain" description="SCP" evidence="3">
    <location>
        <begin position="61"/>
        <end position="171"/>
    </location>
</feature>
<dbReference type="RefSeq" id="WP_247029956.1">
    <property type="nucleotide sequence ID" value="NZ_JALKCH010000009.1"/>
</dbReference>
<dbReference type="InterPro" id="IPR035940">
    <property type="entry name" value="CAP_sf"/>
</dbReference>
<evidence type="ECO:0000313" key="4">
    <source>
        <dbReference type="EMBL" id="MCK0198053.1"/>
    </source>
</evidence>
<evidence type="ECO:0000256" key="2">
    <source>
        <dbReference type="SAM" id="SignalP"/>
    </source>
</evidence>
<dbReference type="CDD" id="cd05379">
    <property type="entry name" value="CAP_bacterial"/>
    <property type="match status" value="1"/>
</dbReference>
<dbReference type="Pfam" id="PF00188">
    <property type="entry name" value="CAP"/>
    <property type="match status" value="1"/>
</dbReference>
<feature type="signal peptide" evidence="2">
    <location>
        <begin position="1"/>
        <end position="29"/>
    </location>
</feature>
<dbReference type="PROSITE" id="PS51257">
    <property type="entry name" value="PROKAR_LIPOPROTEIN"/>
    <property type="match status" value="1"/>
</dbReference>
<evidence type="ECO:0000256" key="1">
    <source>
        <dbReference type="SAM" id="MobiDB-lite"/>
    </source>
</evidence>
<feature type="chain" id="PRO_5045680380" evidence="2">
    <location>
        <begin position="30"/>
        <end position="220"/>
    </location>
</feature>
<name>A0ABT0DDL0_9HYPH</name>
<dbReference type="PANTHER" id="PTHR31157:SF1">
    <property type="entry name" value="SCP DOMAIN-CONTAINING PROTEIN"/>
    <property type="match status" value="1"/>
</dbReference>
<reference evidence="4 5" key="1">
    <citation type="submission" date="2022-04" db="EMBL/GenBank/DDBJ databases">
        <authorList>
            <person name="Grouzdev D.S."/>
            <person name="Pantiukh K.S."/>
            <person name="Krutkina M.S."/>
        </authorList>
    </citation>
    <scope>NUCLEOTIDE SEQUENCE [LARGE SCALE GENOMIC DNA]</scope>
    <source>
        <strain evidence="4 5">6x-1</strain>
    </source>
</reference>
<gene>
    <name evidence="4" type="ORF">MWN34_14150</name>
</gene>
<feature type="region of interest" description="Disordered" evidence="1">
    <location>
        <begin position="181"/>
        <end position="220"/>
    </location>
</feature>
<proteinExistence type="predicted"/>